<gene>
    <name evidence="2" type="ORF">GO499_02455</name>
</gene>
<feature type="compositionally biased region" description="Low complexity" evidence="1">
    <location>
        <begin position="417"/>
        <end position="433"/>
    </location>
</feature>
<feature type="region of interest" description="Disordered" evidence="1">
    <location>
        <begin position="203"/>
        <end position="242"/>
    </location>
</feature>
<dbReference type="RefSeq" id="WP_161860697.1">
    <property type="nucleotide sequence ID" value="NZ_CP046620.1"/>
</dbReference>
<dbReference type="KEGG" id="amaq:GO499_02455"/>
<accession>A0A6P1SY43</accession>
<feature type="compositionally biased region" description="Pro residues" evidence="1">
    <location>
        <begin position="463"/>
        <end position="474"/>
    </location>
</feature>
<organism evidence="2 3">
    <name type="scientific">Algicella marina</name>
    <dbReference type="NCBI Taxonomy" id="2683284"/>
    <lineage>
        <taxon>Bacteria</taxon>
        <taxon>Pseudomonadati</taxon>
        <taxon>Pseudomonadota</taxon>
        <taxon>Alphaproteobacteria</taxon>
        <taxon>Rhodobacterales</taxon>
        <taxon>Paracoccaceae</taxon>
        <taxon>Algicella</taxon>
    </lineage>
</organism>
<dbReference type="AlphaFoldDB" id="A0A6P1SY43"/>
<evidence type="ECO:0000313" key="2">
    <source>
        <dbReference type="EMBL" id="QHQ34126.1"/>
    </source>
</evidence>
<name>A0A6P1SY43_9RHOB</name>
<feature type="compositionally biased region" description="Polar residues" evidence="1">
    <location>
        <begin position="824"/>
        <end position="833"/>
    </location>
</feature>
<feature type="region of interest" description="Disordered" evidence="1">
    <location>
        <begin position="406"/>
        <end position="474"/>
    </location>
</feature>
<feature type="compositionally biased region" description="Low complexity" evidence="1">
    <location>
        <begin position="812"/>
        <end position="823"/>
    </location>
</feature>
<evidence type="ECO:0000313" key="3">
    <source>
        <dbReference type="Proteomes" id="UP000464495"/>
    </source>
</evidence>
<feature type="region of interest" description="Disordered" evidence="1">
    <location>
        <begin position="363"/>
        <end position="388"/>
    </location>
</feature>
<protein>
    <recommendedName>
        <fullName evidence="4">Type IV pilus biogenesis protein PilP</fullName>
    </recommendedName>
</protein>
<sequence length="1054" mass="109076">MVDGRMEDLARDKGATPFYALDLSRDGISLLDSRDRSVWRCLDTVPLQVGTLSRNLARLHARTGCAEGEKSPVEVWLPCAEVMVENVDLERWETVEDAVFTVFRATCQTEPDLLAYDFALPREDGLVPVAGIPTAVLQEADDFLRAHGFVPTGFTTADEPEGFGQMPDFVLASKSEHCDAVIPHSAAVEYAFIDPPVVANPAPKPLPPEPARVAPPRPTAISHPEPALPNRPRQPRGAATALAPAGPPGWVVPVAGTAAAALLIGLGIVTVPHLIGPSDTRGLPGSEAQSMTALHPLAAAETAAQVDVTAAEHSDVALGPIDILALGITPLMSSMAEEPAPLAPALLEVAAAPAIALDTGALTTPATLATPRTSERPDAPERTDEANRYSRFEGVVTTSVAGITKPADAPAASSVETAARTPAPRLTRRSSPLARRDLALSMASATHSYASDTDRPAELAPETPAPIAVPVPGGPEPETRAYAALDLQEDFDIGPNVAFAALAIDTKGTEEDPSAKPVAVLIAPSRIPLMANEKLDGPDLSSYITALASPDNPNTAQAQLAVATFQPPLPQSVSFDAPGAMASILTAIGPSAPLGTKSPATDPVLRSAVVATPTPFSEGRISPANVRIIAGAPDVVPPSRPGDFLAQITPPDVVASAPANDQAAIDAAMAAVQASFGTATDTPSVLPAQQDDPAIAAQDGTLEFAALNIGDVASDARTPTVVLPAERLIDVGDPSPMAAPEAADDGSIQLAALTPDQPQRRAAALTALPPPPVVEEQATPGATDLSALEPQPIPPQLRPDTAEAANEDAETPETAAVEAEPNASQSPLGSTAGLTHVTPKGVTVTAASPGVVPPPRPNDTLVTVLEPTMEQMDAAELAIKTQKEGDLAPTDESVVLQTPPRIRPDSIEKAAIEAEEQRLAALGPSDLALTAASRPPSRPQNLKVAVRTTPKPTPPPAASTSQPRTVARSAPQLPTVASVARAATIENVLPRREMALIGVFGTSSRKHALVRMANGRYVKVGTGDTLRGYQVTAISSDAIRLRRGGRDTVLVIPQ</sequence>
<evidence type="ECO:0000256" key="1">
    <source>
        <dbReference type="SAM" id="MobiDB-lite"/>
    </source>
</evidence>
<evidence type="ECO:0008006" key="4">
    <source>
        <dbReference type="Google" id="ProtNLM"/>
    </source>
</evidence>
<feature type="region of interest" description="Disordered" evidence="1">
    <location>
        <begin position="784"/>
        <end position="836"/>
    </location>
</feature>
<feature type="compositionally biased region" description="Low complexity" evidence="1">
    <location>
        <begin position="363"/>
        <end position="372"/>
    </location>
</feature>
<dbReference type="EMBL" id="CP046620">
    <property type="protein sequence ID" value="QHQ34126.1"/>
    <property type="molecule type" value="Genomic_DNA"/>
</dbReference>
<feature type="compositionally biased region" description="Basic and acidic residues" evidence="1">
    <location>
        <begin position="373"/>
        <end position="388"/>
    </location>
</feature>
<dbReference type="Proteomes" id="UP000464495">
    <property type="component" value="Chromosome"/>
</dbReference>
<keyword evidence="3" id="KW-1185">Reference proteome</keyword>
<proteinExistence type="predicted"/>
<reference evidence="2 3" key="1">
    <citation type="submission" date="2019-12" db="EMBL/GenBank/DDBJ databases">
        <title>Complete genome sequence of Algicella marina strain 9Alg 56(T) isolated from the red alga Tichocarpus crinitus.</title>
        <authorList>
            <person name="Kim S.-G."/>
            <person name="Nedashkovskaya O.I."/>
        </authorList>
    </citation>
    <scope>NUCLEOTIDE SEQUENCE [LARGE SCALE GENOMIC DNA]</scope>
    <source>
        <strain evidence="2 3">9Alg 56</strain>
    </source>
</reference>
<feature type="region of interest" description="Disordered" evidence="1">
    <location>
        <begin position="929"/>
        <end position="972"/>
    </location>
</feature>
<feature type="compositionally biased region" description="Pro residues" evidence="1">
    <location>
        <begin position="203"/>
        <end position="218"/>
    </location>
</feature>